<evidence type="ECO:0000256" key="4">
    <source>
        <dbReference type="RuleBase" id="RU362057"/>
    </source>
</evidence>
<dbReference type="Gene3D" id="3.40.50.2000">
    <property type="entry name" value="Glycogen Phosphorylase B"/>
    <property type="match status" value="2"/>
</dbReference>
<gene>
    <name evidence="6" type="primary">LOC120267158</name>
</gene>
<reference evidence="6" key="1">
    <citation type="submission" date="2025-08" db="UniProtKB">
        <authorList>
            <consortium name="RefSeq"/>
        </authorList>
    </citation>
    <scope>IDENTIFICATION</scope>
</reference>
<keyword evidence="3" id="KW-0328">Glycosyltransferase</keyword>
<dbReference type="EC" id="2.4.1.-" evidence="4"/>
<dbReference type="CDD" id="cd03784">
    <property type="entry name" value="GT1_Gtf-like"/>
    <property type="match status" value="1"/>
</dbReference>
<dbReference type="InterPro" id="IPR002213">
    <property type="entry name" value="UDP_glucos_trans"/>
</dbReference>
<dbReference type="Proteomes" id="UP001515500">
    <property type="component" value="Chromosome 8"/>
</dbReference>
<dbReference type="GO" id="GO:0080043">
    <property type="term" value="F:quercetin 3-O-glucosyltransferase activity"/>
    <property type="evidence" value="ECO:0007669"/>
    <property type="project" value="TreeGrafter"/>
</dbReference>
<dbReference type="SUPFAM" id="SSF53756">
    <property type="entry name" value="UDP-Glycosyltransferase/glycogen phosphorylase"/>
    <property type="match status" value="1"/>
</dbReference>
<dbReference type="InterPro" id="IPR035595">
    <property type="entry name" value="UDP_glycos_trans_CS"/>
</dbReference>
<comment type="similarity">
    <text evidence="1 3">Belongs to the UDP-glycosyltransferase family.</text>
</comment>
<dbReference type="PROSITE" id="PS00375">
    <property type="entry name" value="UDPGT"/>
    <property type="match status" value="1"/>
</dbReference>
<dbReference type="GO" id="GO:0080044">
    <property type="term" value="F:quercetin 7-O-glucosyltransferase activity"/>
    <property type="evidence" value="ECO:0007669"/>
    <property type="project" value="TreeGrafter"/>
</dbReference>
<dbReference type="GeneID" id="120267158"/>
<name>A0AB40BUK0_DIOCR</name>
<proteinExistence type="inferred from homology"/>
<dbReference type="AlphaFoldDB" id="A0AB40BUK0"/>
<evidence type="ECO:0000313" key="6">
    <source>
        <dbReference type="RefSeq" id="XP_039130794.1"/>
    </source>
</evidence>
<accession>A0AB40BUK0</accession>
<dbReference type="RefSeq" id="XP_039130794.1">
    <property type="nucleotide sequence ID" value="XM_039274860.1"/>
</dbReference>
<evidence type="ECO:0000256" key="1">
    <source>
        <dbReference type="ARBA" id="ARBA00009995"/>
    </source>
</evidence>
<keyword evidence="5" id="KW-1185">Reference proteome</keyword>
<evidence type="ECO:0000313" key="5">
    <source>
        <dbReference type="Proteomes" id="UP001515500"/>
    </source>
</evidence>
<dbReference type="PANTHER" id="PTHR11926">
    <property type="entry name" value="GLUCOSYL/GLUCURONOSYL TRANSFERASES"/>
    <property type="match status" value="1"/>
</dbReference>
<keyword evidence="2 3" id="KW-0808">Transferase</keyword>
<protein>
    <recommendedName>
        <fullName evidence="4">Glycosyltransferase</fullName>
        <ecNumber evidence="4">2.4.1.-</ecNumber>
    </recommendedName>
</protein>
<dbReference type="Pfam" id="PF00201">
    <property type="entry name" value="UDPGT"/>
    <property type="match status" value="1"/>
</dbReference>
<dbReference type="PANTHER" id="PTHR11926:SF727">
    <property type="entry name" value="UDP-GLYCOSYLTRANSFERASE 74B1"/>
    <property type="match status" value="1"/>
</dbReference>
<dbReference type="FunFam" id="3.40.50.2000:FF:000019">
    <property type="entry name" value="Glycosyltransferase"/>
    <property type="match status" value="1"/>
</dbReference>
<organism evidence="5 6">
    <name type="scientific">Dioscorea cayennensis subsp. rotundata</name>
    <name type="common">White Guinea yam</name>
    <name type="synonym">Dioscorea rotundata</name>
    <dbReference type="NCBI Taxonomy" id="55577"/>
    <lineage>
        <taxon>Eukaryota</taxon>
        <taxon>Viridiplantae</taxon>
        <taxon>Streptophyta</taxon>
        <taxon>Embryophyta</taxon>
        <taxon>Tracheophyta</taxon>
        <taxon>Spermatophyta</taxon>
        <taxon>Magnoliopsida</taxon>
        <taxon>Liliopsida</taxon>
        <taxon>Dioscoreales</taxon>
        <taxon>Dioscoreaceae</taxon>
        <taxon>Dioscorea</taxon>
    </lineage>
</organism>
<sequence length="456" mass="51389">MAPHVLILPFPVQGHINPLLQFAKRLSFKGPKTTLAITTFIINSINIQTDQVSCAPFSDGYDDTGLNGARDNIEAYFESLRTIGSKTFEELIVKQMSSSCPFTCMVYDTFVPWAVEITEKYGLPCVAFSTQSCAVSSIYYHFNHGLLDLPDSGATVSSHGLVPLERFDFPSFTFRDGSYPALAGLSLNQFNAPQKSDWVLFNSFDELENEVIKCLKEHWNARTIGPTVPSKFMDKRIKGDENYTMNLLKPERDLCINWLNKKPANSTVYVSFGSFANLQEEQTQELALGLKQSNKYFLWVVRASEQDKLPRREEFIEGEDKGLIVAWSPQLEILNHVAIGCFLTHCGWNSTLEGLSLGVPMVAVPQWTDQPTNAKYVEDVWGVGVKVKVDEKKVVRRDEISRCIKEVMDAERSEEIRRNARKWKEAAKQALCEGGTSDENLNEFVEFLNASSCDIN</sequence>
<evidence type="ECO:0000256" key="3">
    <source>
        <dbReference type="RuleBase" id="RU003718"/>
    </source>
</evidence>
<evidence type="ECO:0000256" key="2">
    <source>
        <dbReference type="ARBA" id="ARBA00022679"/>
    </source>
</evidence>